<keyword evidence="3" id="KW-0732">Signal</keyword>
<dbReference type="Pfam" id="PF05335">
    <property type="entry name" value="DUF745"/>
    <property type="match status" value="1"/>
</dbReference>
<accession>A0A6P4FU62</accession>
<feature type="chain" id="PRO_5028236966" evidence="3">
    <location>
        <begin position="24"/>
        <end position="330"/>
    </location>
</feature>
<evidence type="ECO:0000256" key="2">
    <source>
        <dbReference type="SAM" id="MobiDB-lite"/>
    </source>
</evidence>
<dbReference type="GeneID" id="108051206"/>
<proteinExistence type="predicted"/>
<organism evidence="4">
    <name type="scientific">Drosophila rhopaloa</name>
    <name type="common">Fruit fly</name>
    <dbReference type="NCBI Taxonomy" id="1041015"/>
    <lineage>
        <taxon>Eukaryota</taxon>
        <taxon>Metazoa</taxon>
        <taxon>Ecdysozoa</taxon>
        <taxon>Arthropoda</taxon>
        <taxon>Hexapoda</taxon>
        <taxon>Insecta</taxon>
        <taxon>Pterygota</taxon>
        <taxon>Neoptera</taxon>
        <taxon>Endopterygota</taxon>
        <taxon>Diptera</taxon>
        <taxon>Brachycera</taxon>
        <taxon>Muscomorpha</taxon>
        <taxon>Ephydroidea</taxon>
        <taxon>Drosophilidae</taxon>
        <taxon>Drosophila</taxon>
        <taxon>Sophophora</taxon>
    </lineage>
</organism>
<name>A0A6P4FU62_DRORH</name>
<feature type="signal peptide" evidence="3">
    <location>
        <begin position="1"/>
        <end position="23"/>
    </location>
</feature>
<dbReference type="OrthoDB" id="7870558at2759"/>
<evidence type="ECO:0000313" key="4">
    <source>
        <dbReference type="RefSeq" id="XP_016988706.1"/>
    </source>
</evidence>
<dbReference type="RefSeq" id="XP_016988706.1">
    <property type="nucleotide sequence ID" value="XM_017133217.1"/>
</dbReference>
<reference evidence="4" key="1">
    <citation type="submission" date="2025-08" db="UniProtKB">
        <authorList>
            <consortium name="RefSeq"/>
        </authorList>
    </citation>
    <scope>IDENTIFICATION</scope>
</reference>
<dbReference type="RefSeq" id="XP_016988706.2">
    <property type="nucleotide sequence ID" value="XM_017133217.2"/>
</dbReference>
<dbReference type="PANTHER" id="PTHR37161">
    <property type="entry name" value="HDC10475"/>
    <property type="match status" value="1"/>
</dbReference>
<gene>
    <name evidence="4" type="primary">LOC108051206</name>
</gene>
<feature type="region of interest" description="Disordered" evidence="2">
    <location>
        <begin position="97"/>
        <end position="124"/>
    </location>
</feature>
<keyword evidence="4" id="KW-0477">Merozoite</keyword>
<evidence type="ECO:0000256" key="3">
    <source>
        <dbReference type="SAM" id="SignalP"/>
    </source>
</evidence>
<dbReference type="PANTHER" id="PTHR37161:SF2">
    <property type="entry name" value="AT11648P-RELATED"/>
    <property type="match status" value="1"/>
</dbReference>
<keyword evidence="1" id="KW-0175">Coiled coil</keyword>
<dbReference type="AlphaFoldDB" id="A0A6P4FU62"/>
<protein>
    <submittedName>
        <fullName evidence="4">Merozoite surface antigen 2</fullName>
    </submittedName>
</protein>
<dbReference type="InterPro" id="IPR007999">
    <property type="entry name" value="DUF745"/>
</dbReference>
<feature type="coiled-coil region" evidence="1">
    <location>
        <begin position="187"/>
        <end position="221"/>
    </location>
</feature>
<sequence>MRIRGSLAMYLLFLRLLLHCTHGHVRVKRHCRLHKRMIDPRELMNDFAAIKGAGSPVVPPTKAGHDAALYDAGGAGAGGGAGTGVGTGVGTGAGTGVGTGTGAGTDPSGKPANPNNCEGGGGSPGGSGAKCNVNTIFTPGDPKQKSSAIAIKAANDAKAASEAQAAAGQAAAHHIKLELAEKAFQSAKAAEAALMGKQMMVDQLEQELQEATAVVEEESSSIHRTEANMNAAVESARVATQQFEAISELQKNARDALAGIQAVAQGSQQEMASKTQILEAARNRMGVLQKQLVSAHDDFEKTKQAAYKAACAAVEAKQRAGTPTAHFYFL</sequence>
<evidence type="ECO:0000256" key="1">
    <source>
        <dbReference type="SAM" id="Coils"/>
    </source>
</evidence>